<protein>
    <submittedName>
        <fullName evidence="8">2OG-Fe(II) oxygenase</fullName>
    </submittedName>
</protein>
<dbReference type="OrthoDB" id="9783171at2"/>
<keyword evidence="9" id="KW-1185">Reference proteome</keyword>
<dbReference type="GO" id="GO:0031418">
    <property type="term" value="F:L-ascorbic acid binding"/>
    <property type="evidence" value="ECO:0007669"/>
    <property type="project" value="UniProtKB-KW"/>
</dbReference>
<dbReference type="Gene3D" id="2.60.120.620">
    <property type="entry name" value="q2cbj1_9rhob like domain"/>
    <property type="match status" value="1"/>
</dbReference>
<comment type="caution">
    <text evidence="8">The sequence shown here is derived from an EMBL/GenBank/DDBJ whole genome shotgun (WGS) entry which is preliminary data.</text>
</comment>
<gene>
    <name evidence="8" type="ORF">Llan_1364</name>
</gene>
<evidence type="ECO:0000256" key="3">
    <source>
        <dbReference type="ARBA" id="ARBA00022896"/>
    </source>
</evidence>
<evidence type="ECO:0000313" key="9">
    <source>
        <dbReference type="Proteomes" id="UP000054869"/>
    </source>
</evidence>
<dbReference type="PATRIC" id="fig|45067.4.peg.1430"/>
<sequence length="199" mass="23224">MGYAQQIVDDIYEQGFYISDNFLNPHDFQNLAATAMSLYSNEQFKTAKIGRQQAATLNGEIRQDEIYWLERSKDQAINTYLNKMDEIAKILNHSLFLGLFDFESHFAIYQPGSFYKKHIDQFTSTNDRRISCVYYLNETWEEAYGGELKLYDKNENLLSSILPVGNRFICFQSDLPHEVCTTQQTRYSIAGWMKARSLK</sequence>
<keyword evidence="4" id="KW-0223">Dioxygenase</keyword>
<comment type="cofactor">
    <cofactor evidence="1">
        <name>L-ascorbate</name>
        <dbReference type="ChEBI" id="CHEBI:38290"/>
    </cofactor>
</comment>
<evidence type="ECO:0000313" key="8">
    <source>
        <dbReference type="EMBL" id="KTD22101.1"/>
    </source>
</evidence>
<accession>A0A0W0VPM7</accession>
<organism evidence="8 9">
    <name type="scientific">Legionella lansingensis</name>
    <dbReference type="NCBI Taxonomy" id="45067"/>
    <lineage>
        <taxon>Bacteria</taxon>
        <taxon>Pseudomonadati</taxon>
        <taxon>Pseudomonadota</taxon>
        <taxon>Gammaproteobacteria</taxon>
        <taxon>Legionellales</taxon>
        <taxon>Legionellaceae</taxon>
        <taxon>Legionella</taxon>
    </lineage>
</organism>
<dbReference type="InterPro" id="IPR006620">
    <property type="entry name" value="Pro_4_hyd_alph"/>
</dbReference>
<dbReference type="PANTHER" id="PTHR12907:SF26">
    <property type="entry name" value="HIF PROLYL HYDROXYLASE, ISOFORM C"/>
    <property type="match status" value="1"/>
</dbReference>
<keyword evidence="3" id="KW-0847">Vitamin C</keyword>
<dbReference type="InterPro" id="IPR005123">
    <property type="entry name" value="Oxoglu/Fe-dep_dioxygenase_dom"/>
</dbReference>
<keyword evidence="5" id="KW-0560">Oxidoreductase</keyword>
<dbReference type="RefSeq" id="WP_028373787.1">
    <property type="nucleotide sequence ID" value="NZ_CAAAJD010000026.1"/>
</dbReference>
<dbReference type="eggNOG" id="COG3751">
    <property type="taxonomic scope" value="Bacteria"/>
</dbReference>
<dbReference type="PROSITE" id="PS51471">
    <property type="entry name" value="FE2OG_OXY"/>
    <property type="match status" value="1"/>
</dbReference>
<dbReference type="Pfam" id="PF13640">
    <property type="entry name" value="2OG-FeII_Oxy_3"/>
    <property type="match status" value="1"/>
</dbReference>
<dbReference type="STRING" id="45067.Llan_1364"/>
<evidence type="ECO:0000256" key="2">
    <source>
        <dbReference type="ARBA" id="ARBA00022723"/>
    </source>
</evidence>
<evidence type="ECO:0000256" key="5">
    <source>
        <dbReference type="ARBA" id="ARBA00023002"/>
    </source>
</evidence>
<evidence type="ECO:0000256" key="4">
    <source>
        <dbReference type="ARBA" id="ARBA00022964"/>
    </source>
</evidence>
<dbReference type="InterPro" id="IPR051559">
    <property type="entry name" value="HIF_prolyl_hydroxylases"/>
</dbReference>
<dbReference type="GO" id="GO:0071456">
    <property type="term" value="P:cellular response to hypoxia"/>
    <property type="evidence" value="ECO:0007669"/>
    <property type="project" value="TreeGrafter"/>
</dbReference>
<feature type="domain" description="Fe2OG dioxygenase" evidence="7">
    <location>
        <begin position="95"/>
        <end position="195"/>
    </location>
</feature>
<dbReference type="SMART" id="SM00702">
    <property type="entry name" value="P4Hc"/>
    <property type="match status" value="1"/>
</dbReference>
<keyword evidence="2" id="KW-0479">Metal-binding</keyword>
<dbReference type="GO" id="GO:0008198">
    <property type="term" value="F:ferrous iron binding"/>
    <property type="evidence" value="ECO:0007669"/>
    <property type="project" value="TreeGrafter"/>
</dbReference>
<dbReference type="Proteomes" id="UP000054869">
    <property type="component" value="Unassembled WGS sequence"/>
</dbReference>
<dbReference type="AlphaFoldDB" id="A0A0W0VPM7"/>
<evidence type="ECO:0000256" key="6">
    <source>
        <dbReference type="ARBA" id="ARBA00023004"/>
    </source>
</evidence>
<dbReference type="GO" id="GO:0031543">
    <property type="term" value="F:peptidyl-proline dioxygenase activity"/>
    <property type="evidence" value="ECO:0007669"/>
    <property type="project" value="TreeGrafter"/>
</dbReference>
<proteinExistence type="predicted"/>
<evidence type="ECO:0000259" key="7">
    <source>
        <dbReference type="PROSITE" id="PS51471"/>
    </source>
</evidence>
<evidence type="ECO:0000256" key="1">
    <source>
        <dbReference type="ARBA" id="ARBA00001961"/>
    </source>
</evidence>
<dbReference type="EMBL" id="LNYI01000028">
    <property type="protein sequence ID" value="KTD22101.1"/>
    <property type="molecule type" value="Genomic_DNA"/>
</dbReference>
<dbReference type="PANTHER" id="PTHR12907">
    <property type="entry name" value="EGL NINE HOMOLOG-RELATED"/>
    <property type="match status" value="1"/>
</dbReference>
<name>A0A0W0VPM7_9GAMM</name>
<reference evidence="8 9" key="1">
    <citation type="submission" date="2015-11" db="EMBL/GenBank/DDBJ databases">
        <title>Genomic analysis of 38 Legionella species identifies large and diverse effector repertoires.</title>
        <authorList>
            <person name="Burstein D."/>
            <person name="Amaro F."/>
            <person name="Zusman T."/>
            <person name="Lifshitz Z."/>
            <person name="Cohen O."/>
            <person name="Gilbert J.A."/>
            <person name="Pupko T."/>
            <person name="Shuman H.A."/>
            <person name="Segal G."/>
        </authorList>
    </citation>
    <scope>NUCLEOTIDE SEQUENCE [LARGE SCALE GENOMIC DNA]</scope>
    <source>
        <strain evidence="8 9">ATCC 49751</strain>
    </source>
</reference>
<dbReference type="InterPro" id="IPR044862">
    <property type="entry name" value="Pro_4_hyd_alph_FE2OG_OXY"/>
</dbReference>
<keyword evidence="6" id="KW-0408">Iron</keyword>